<name>A0A915DAE8_9BILA</name>
<feature type="domain" description="Saposin B-type" evidence="4">
    <location>
        <begin position="262"/>
        <end position="345"/>
    </location>
</feature>
<feature type="domain" description="Saposin B-type" evidence="4">
    <location>
        <begin position="38"/>
        <end position="117"/>
    </location>
</feature>
<dbReference type="SMART" id="SM00741">
    <property type="entry name" value="SapB"/>
    <property type="match status" value="3"/>
</dbReference>
<dbReference type="InterPro" id="IPR008139">
    <property type="entry name" value="SaposinB_dom"/>
</dbReference>
<evidence type="ECO:0000256" key="2">
    <source>
        <dbReference type="ARBA" id="ARBA00023180"/>
    </source>
</evidence>
<dbReference type="SUPFAM" id="SSF47862">
    <property type="entry name" value="Saposin"/>
    <property type="match status" value="2"/>
</dbReference>
<organism evidence="5 6">
    <name type="scientific">Ditylenchus dipsaci</name>
    <dbReference type="NCBI Taxonomy" id="166011"/>
    <lineage>
        <taxon>Eukaryota</taxon>
        <taxon>Metazoa</taxon>
        <taxon>Ecdysozoa</taxon>
        <taxon>Nematoda</taxon>
        <taxon>Chromadorea</taxon>
        <taxon>Rhabditida</taxon>
        <taxon>Tylenchina</taxon>
        <taxon>Tylenchomorpha</taxon>
        <taxon>Sphaerularioidea</taxon>
        <taxon>Anguinidae</taxon>
        <taxon>Anguininae</taxon>
        <taxon>Ditylenchus</taxon>
    </lineage>
</organism>
<dbReference type="Gene3D" id="1.10.225.10">
    <property type="entry name" value="Saposin-like"/>
    <property type="match status" value="3"/>
</dbReference>
<dbReference type="PANTHER" id="PTHR11480:SF3">
    <property type="entry name" value="BCDNA.GH08312"/>
    <property type="match status" value="1"/>
</dbReference>
<evidence type="ECO:0000313" key="5">
    <source>
        <dbReference type="Proteomes" id="UP000887574"/>
    </source>
</evidence>
<evidence type="ECO:0000256" key="1">
    <source>
        <dbReference type="ARBA" id="ARBA00023157"/>
    </source>
</evidence>
<dbReference type="Pfam" id="PF05184">
    <property type="entry name" value="SapB_1"/>
    <property type="match status" value="1"/>
</dbReference>
<feature type="chain" id="PRO_5037688226" evidence="3">
    <location>
        <begin position="21"/>
        <end position="349"/>
    </location>
</feature>
<keyword evidence="3" id="KW-0732">Signal</keyword>
<proteinExistence type="predicted"/>
<protein>
    <submittedName>
        <fullName evidence="6">Saposin B-type domain-containing protein</fullName>
    </submittedName>
</protein>
<dbReference type="WBParaSite" id="jg17349">
    <property type="protein sequence ID" value="jg17349"/>
    <property type="gene ID" value="jg17349"/>
</dbReference>
<keyword evidence="2" id="KW-0325">Glycoprotein</keyword>
<evidence type="ECO:0000259" key="4">
    <source>
        <dbReference type="PROSITE" id="PS50015"/>
    </source>
</evidence>
<feature type="domain" description="Saposin B-type" evidence="4">
    <location>
        <begin position="140"/>
        <end position="223"/>
    </location>
</feature>
<dbReference type="PANTHER" id="PTHR11480">
    <property type="entry name" value="SAPOSIN-RELATED"/>
    <property type="match status" value="1"/>
</dbReference>
<evidence type="ECO:0000256" key="3">
    <source>
        <dbReference type="SAM" id="SignalP"/>
    </source>
</evidence>
<feature type="signal peptide" evidence="3">
    <location>
        <begin position="1"/>
        <end position="20"/>
    </location>
</feature>
<sequence>MNRFVLAFLCVTALSSFANASYDSSLSSNRTPKQASIWTSACDECQIIIKRIVAVAKDPTKLGELKALLSLLCRETSYQEECRLFVSNIDRFIQELLPYMKDAHATCQKLHICSNTKLQQLHRVGLLYAKKYLNKLDGANDLICEECEFAAHELQLYVESKSNQEKIKSFLEDEVCAHLGQQLHGPCNEMVEVFLPDLFNELKDMLKDNHQFCQQLALCPSSNTAVVPSSKTIKKHDSSVGSLNRLVKQITQLSAYKGTLKVNMGCLECRLAMDALLFELQRNSTVHKLAKEIRHTLCPILPNSYHEGCDDFLRLYASTIVYMTFKQFDSQSVCTTHIFALRKHTEPQA</sequence>
<dbReference type="PROSITE" id="PS50015">
    <property type="entry name" value="SAP_B"/>
    <property type="match status" value="3"/>
</dbReference>
<reference evidence="6" key="1">
    <citation type="submission" date="2022-11" db="UniProtKB">
        <authorList>
            <consortium name="WormBaseParasite"/>
        </authorList>
    </citation>
    <scope>IDENTIFICATION</scope>
</reference>
<dbReference type="GO" id="GO:0006629">
    <property type="term" value="P:lipid metabolic process"/>
    <property type="evidence" value="ECO:0007669"/>
    <property type="project" value="InterPro"/>
</dbReference>
<accession>A0A915DAE8</accession>
<keyword evidence="5" id="KW-1185">Reference proteome</keyword>
<evidence type="ECO:0000313" key="6">
    <source>
        <dbReference type="WBParaSite" id="jg17349"/>
    </source>
</evidence>
<dbReference type="InterPro" id="IPR007856">
    <property type="entry name" value="SapB_1"/>
</dbReference>
<dbReference type="InterPro" id="IPR011001">
    <property type="entry name" value="Saposin-like"/>
</dbReference>
<dbReference type="Pfam" id="PF03489">
    <property type="entry name" value="SapB_2"/>
    <property type="match status" value="1"/>
</dbReference>
<dbReference type="InterPro" id="IPR008138">
    <property type="entry name" value="SapB_2"/>
</dbReference>
<dbReference type="InterPro" id="IPR051428">
    <property type="entry name" value="Sphingo_Act-Surfact_Prot"/>
</dbReference>
<dbReference type="AlphaFoldDB" id="A0A915DAE8"/>
<keyword evidence="1" id="KW-1015">Disulfide bond</keyword>
<dbReference type="Proteomes" id="UP000887574">
    <property type="component" value="Unplaced"/>
</dbReference>